<protein>
    <submittedName>
        <fullName evidence="1">Uncharacterized protein</fullName>
    </submittedName>
</protein>
<dbReference type="Ensembl" id="ENSPSMT00000035203.1">
    <property type="protein sequence ID" value="ENSPSMP00000030511.1"/>
    <property type="gene ID" value="ENSPSMG00000021170.1"/>
</dbReference>
<proteinExistence type="predicted"/>
<keyword evidence="2" id="KW-1185">Reference proteome</keyword>
<accession>A0A8C9AA34</accession>
<organism evidence="1 2">
    <name type="scientific">Prolemur simus</name>
    <name type="common">Greater bamboo lemur</name>
    <name type="synonym">Hapalemur simus</name>
    <dbReference type="NCBI Taxonomy" id="1328070"/>
    <lineage>
        <taxon>Eukaryota</taxon>
        <taxon>Metazoa</taxon>
        <taxon>Chordata</taxon>
        <taxon>Craniata</taxon>
        <taxon>Vertebrata</taxon>
        <taxon>Euteleostomi</taxon>
        <taxon>Mammalia</taxon>
        <taxon>Eutheria</taxon>
        <taxon>Euarchontoglires</taxon>
        <taxon>Primates</taxon>
        <taxon>Strepsirrhini</taxon>
        <taxon>Lemuriformes</taxon>
        <taxon>Lemuridae</taxon>
        <taxon>Prolemur</taxon>
    </lineage>
</organism>
<name>A0A8C9AA34_PROSS</name>
<evidence type="ECO:0000313" key="2">
    <source>
        <dbReference type="Proteomes" id="UP000694414"/>
    </source>
</evidence>
<dbReference type="AlphaFoldDB" id="A0A8C9AA34"/>
<dbReference type="Proteomes" id="UP000694414">
    <property type="component" value="Unplaced"/>
</dbReference>
<evidence type="ECO:0000313" key="1">
    <source>
        <dbReference type="Ensembl" id="ENSPSMP00000030511.1"/>
    </source>
</evidence>
<reference evidence="1" key="2">
    <citation type="submission" date="2025-09" db="UniProtKB">
        <authorList>
            <consortium name="Ensembl"/>
        </authorList>
    </citation>
    <scope>IDENTIFICATION</scope>
</reference>
<reference evidence="1" key="1">
    <citation type="submission" date="2025-08" db="UniProtKB">
        <authorList>
            <consortium name="Ensembl"/>
        </authorList>
    </citation>
    <scope>IDENTIFICATION</scope>
</reference>
<sequence length="61" mass="6932">MQEELKHTIPQPSHKIPTLNFAYQLCATILPTDHFSIFPQIITSYTINQGYFSSEALSGFD</sequence>